<evidence type="ECO:0000256" key="7">
    <source>
        <dbReference type="ARBA" id="ARBA00023204"/>
    </source>
</evidence>
<evidence type="ECO:0000256" key="1">
    <source>
        <dbReference type="ARBA" id="ARBA00003618"/>
    </source>
</evidence>
<dbReference type="InterPro" id="IPR003395">
    <property type="entry name" value="RecF/RecN/SMC_N"/>
</dbReference>
<evidence type="ECO:0000256" key="8">
    <source>
        <dbReference type="ARBA" id="ARBA00033408"/>
    </source>
</evidence>
<accession>A0A6S6R887</accession>
<dbReference type="PIRSF" id="PIRSF003128">
    <property type="entry name" value="RecN"/>
    <property type="match status" value="1"/>
</dbReference>
<dbReference type="GO" id="GO:0005524">
    <property type="term" value="F:ATP binding"/>
    <property type="evidence" value="ECO:0007669"/>
    <property type="project" value="UniProtKB-KW"/>
</dbReference>
<evidence type="ECO:0000313" key="11">
    <source>
        <dbReference type="Proteomes" id="UP000515561"/>
    </source>
</evidence>
<keyword evidence="6" id="KW-0067">ATP-binding</keyword>
<proteinExistence type="inferred from homology"/>
<dbReference type="Gene3D" id="3.40.50.300">
    <property type="entry name" value="P-loop containing nucleotide triphosphate hydrolases"/>
    <property type="match status" value="2"/>
</dbReference>
<gene>
    <name evidence="10" type="primary">recN</name>
    <name evidence="10" type="ORF">acsn021_32590</name>
</gene>
<protein>
    <recommendedName>
        <fullName evidence="3 9">DNA repair protein RecN</fullName>
    </recommendedName>
    <alternativeName>
        <fullName evidence="8 9">Recombination protein N</fullName>
    </alternativeName>
</protein>
<evidence type="ECO:0000256" key="5">
    <source>
        <dbReference type="ARBA" id="ARBA00022763"/>
    </source>
</evidence>
<evidence type="ECO:0000256" key="6">
    <source>
        <dbReference type="ARBA" id="ARBA00022840"/>
    </source>
</evidence>
<keyword evidence="7 9" id="KW-0234">DNA repair</keyword>
<name>A0A6S6R887_9FIRM</name>
<dbReference type="InterPro" id="IPR027417">
    <property type="entry name" value="P-loop_NTPase"/>
</dbReference>
<dbReference type="CDD" id="cd03241">
    <property type="entry name" value="ABC_RecN"/>
    <property type="match status" value="2"/>
</dbReference>
<organism evidence="10 11">
    <name type="scientific">Anaerocolumna cellulosilytica</name>
    <dbReference type="NCBI Taxonomy" id="433286"/>
    <lineage>
        <taxon>Bacteria</taxon>
        <taxon>Bacillati</taxon>
        <taxon>Bacillota</taxon>
        <taxon>Clostridia</taxon>
        <taxon>Lachnospirales</taxon>
        <taxon>Lachnospiraceae</taxon>
        <taxon>Anaerocolumna</taxon>
    </lineage>
</organism>
<evidence type="ECO:0000256" key="4">
    <source>
        <dbReference type="ARBA" id="ARBA00022741"/>
    </source>
</evidence>
<dbReference type="GO" id="GO:0043590">
    <property type="term" value="C:bacterial nucleoid"/>
    <property type="evidence" value="ECO:0007669"/>
    <property type="project" value="TreeGrafter"/>
</dbReference>
<comment type="similarity">
    <text evidence="2 9">Belongs to the RecN family.</text>
</comment>
<dbReference type="GO" id="GO:0006310">
    <property type="term" value="P:DNA recombination"/>
    <property type="evidence" value="ECO:0007669"/>
    <property type="project" value="InterPro"/>
</dbReference>
<keyword evidence="4" id="KW-0547">Nucleotide-binding</keyword>
<dbReference type="PANTHER" id="PTHR11059:SF0">
    <property type="entry name" value="DNA REPAIR PROTEIN RECN"/>
    <property type="match status" value="1"/>
</dbReference>
<comment type="function">
    <text evidence="1 9">May be involved in recombinational repair of damaged DNA.</text>
</comment>
<sequence>MLLNLHVKNFAIIDEVDVTFRDNLNILTGETGAGKSIIIGSVNVALGGKVSKDIIRKGADYALVELLFHTDNDYILNRIKELDLPVEDGQIIITRKIMSGKSISKVNGETVTAANLKEIAGLLIDIHGQHEHQSLLYKDKHLDIIDRFAKENIYDIKNNLEVEYRKYIDIGNSLKELKIDEDKRLREMSFLEYEINEIKNAALKSGEDEILTADYKKFSNAKTIAEGLNQVYDLIGYENLSSAGNNIGRSVKQLSRLTEYDETIKGFYSQIMDIETLVNDFNRDLSDYIADINGYEDDFTITEQRLNLVNHLKAKYGSSIEEILQYLKSREEKLTQYENYEETLSALNLEYVKQEEKVRKLSEQLSVIRQEKSKELASKIKEALIDLNFLEVKFEIIFRYTGHYTGNGYDDAEFIISTNPGEELKPLSKVASGGELSRIMLAIKSVLAHKDEINTLIFDEIDVGVSGRTAQKVSEKLSMIADKHQILCITHLPQIAAMADAHYIIEKQSDGITTHTSIRSLKEKESVEEIARILGGAKITDTVIQSAEEMKELAKRTKKY</sequence>
<dbReference type="RefSeq" id="WP_184093473.1">
    <property type="nucleotide sequence ID" value="NZ_AP023367.1"/>
</dbReference>
<evidence type="ECO:0000313" key="10">
    <source>
        <dbReference type="EMBL" id="BCJ95690.1"/>
    </source>
</evidence>
<dbReference type="EMBL" id="AP023367">
    <property type="protein sequence ID" value="BCJ95690.1"/>
    <property type="molecule type" value="Genomic_DNA"/>
</dbReference>
<dbReference type="Pfam" id="PF02463">
    <property type="entry name" value="SMC_N"/>
    <property type="match status" value="1"/>
</dbReference>
<dbReference type="KEGG" id="acel:acsn021_32590"/>
<dbReference type="InterPro" id="IPR004604">
    <property type="entry name" value="DNA_recomb/repair_RecN"/>
</dbReference>
<dbReference type="PANTHER" id="PTHR11059">
    <property type="entry name" value="DNA REPAIR PROTEIN RECN"/>
    <property type="match status" value="1"/>
</dbReference>
<keyword evidence="11" id="KW-1185">Reference proteome</keyword>
<evidence type="ECO:0000256" key="3">
    <source>
        <dbReference type="ARBA" id="ARBA00021315"/>
    </source>
</evidence>
<dbReference type="Proteomes" id="UP000515561">
    <property type="component" value="Chromosome"/>
</dbReference>
<evidence type="ECO:0000256" key="9">
    <source>
        <dbReference type="PIRNR" id="PIRNR003128"/>
    </source>
</evidence>
<dbReference type="GO" id="GO:0009432">
    <property type="term" value="P:SOS response"/>
    <property type="evidence" value="ECO:0007669"/>
    <property type="project" value="TreeGrafter"/>
</dbReference>
<reference evidence="10 11" key="1">
    <citation type="journal article" date="2016" name="Int. J. Syst. Evol. Microbiol.">
        <title>Descriptions of Anaerotaenia torta gen. nov., sp. nov. and Anaerocolumna cellulosilytica gen. nov., sp. nov. isolated from a methanogenic reactor of cattle waste.</title>
        <authorList>
            <person name="Uek A."/>
            <person name="Ohtaki Y."/>
            <person name="Kaku N."/>
            <person name="Ueki K."/>
        </authorList>
    </citation>
    <scope>NUCLEOTIDE SEQUENCE [LARGE SCALE GENOMIC DNA]</scope>
    <source>
        <strain evidence="10 11">SN021</strain>
    </source>
</reference>
<dbReference type="NCBIfam" id="TIGR00634">
    <property type="entry name" value="recN"/>
    <property type="match status" value="1"/>
</dbReference>
<dbReference type="AlphaFoldDB" id="A0A6S6R887"/>
<dbReference type="GO" id="GO:0006281">
    <property type="term" value="P:DNA repair"/>
    <property type="evidence" value="ECO:0007669"/>
    <property type="project" value="UniProtKB-KW"/>
</dbReference>
<dbReference type="SUPFAM" id="SSF52540">
    <property type="entry name" value="P-loop containing nucleoside triphosphate hydrolases"/>
    <property type="match status" value="1"/>
</dbReference>
<keyword evidence="5 9" id="KW-0227">DNA damage</keyword>
<evidence type="ECO:0000256" key="2">
    <source>
        <dbReference type="ARBA" id="ARBA00009441"/>
    </source>
</evidence>
<dbReference type="FunFam" id="3.40.50.300:FF:000356">
    <property type="entry name" value="DNA repair protein RecN"/>
    <property type="match status" value="1"/>
</dbReference>